<evidence type="ECO:0000259" key="6">
    <source>
        <dbReference type="PROSITE" id="PS50110"/>
    </source>
</evidence>
<dbReference type="GO" id="GO:0006355">
    <property type="term" value="P:regulation of DNA-templated transcription"/>
    <property type="evidence" value="ECO:0007669"/>
    <property type="project" value="InterPro"/>
</dbReference>
<dbReference type="InterPro" id="IPR039420">
    <property type="entry name" value="WalR-like"/>
</dbReference>
<dbReference type="SUPFAM" id="SSF52172">
    <property type="entry name" value="CheY-like"/>
    <property type="match status" value="1"/>
</dbReference>
<evidence type="ECO:0000256" key="3">
    <source>
        <dbReference type="PROSITE-ProRule" id="PRU00169"/>
    </source>
</evidence>
<keyword evidence="8" id="KW-1185">Reference proteome</keyword>
<feature type="domain" description="Response regulatory" evidence="6">
    <location>
        <begin position="3"/>
        <end position="125"/>
    </location>
</feature>
<dbReference type="PROSITE" id="PS50110">
    <property type="entry name" value="RESPONSE_REGULATORY"/>
    <property type="match status" value="1"/>
</dbReference>
<name>A0A8J3EDK6_9PROT</name>
<proteinExistence type="predicted"/>
<dbReference type="InterPro" id="IPR011006">
    <property type="entry name" value="CheY-like_superfamily"/>
</dbReference>
<organism evidence="7 8">
    <name type="scientific">Caldovatus sediminis</name>
    <dbReference type="NCBI Taxonomy" id="2041189"/>
    <lineage>
        <taxon>Bacteria</taxon>
        <taxon>Pseudomonadati</taxon>
        <taxon>Pseudomonadota</taxon>
        <taxon>Alphaproteobacteria</taxon>
        <taxon>Acetobacterales</taxon>
        <taxon>Roseomonadaceae</taxon>
        <taxon>Caldovatus</taxon>
    </lineage>
</organism>
<evidence type="ECO:0000256" key="4">
    <source>
        <dbReference type="SAM" id="MobiDB-lite"/>
    </source>
</evidence>
<dbReference type="Pfam" id="PF00196">
    <property type="entry name" value="GerE"/>
    <property type="match status" value="1"/>
</dbReference>
<dbReference type="InterPro" id="IPR000792">
    <property type="entry name" value="Tscrpt_reg_LuxR_C"/>
</dbReference>
<dbReference type="Gene3D" id="3.40.50.2300">
    <property type="match status" value="1"/>
</dbReference>
<dbReference type="SMART" id="SM00448">
    <property type="entry name" value="REC"/>
    <property type="match status" value="1"/>
</dbReference>
<dbReference type="RefSeq" id="WP_188902445.1">
    <property type="nucleotide sequence ID" value="NZ_BMKS01000012.1"/>
</dbReference>
<dbReference type="GO" id="GO:0000160">
    <property type="term" value="P:phosphorelay signal transduction system"/>
    <property type="evidence" value="ECO:0007669"/>
    <property type="project" value="InterPro"/>
</dbReference>
<dbReference type="PANTHER" id="PTHR43214">
    <property type="entry name" value="TWO-COMPONENT RESPONSE REGULATOR"/>
    <property type="match status" value="1"/>
</dbReference>
<comment type="caution">
    <text evidence="7">The sequence shown here is derived from an EMBL/GenBank/DDBJ whole genome shotgun (WGS) entry which is preliminary data.</text>
</comment>
<dbReference type="EMBL" id="BMKS01000012">
    <property type="protein sequence ID" value="GGG44030.1"/>
    <property type="molecule type" value="Genomic_DNA"/>
</dbReference>
<evidence type="ECO:0000313" key="7">
    <source>
        <dbReference type="EMBL" id="GGG44030.1"/>
    </source>
</evidence>
<dbReference type="Proteomes" id="UP000597507">
    <property type="component" value="Unassembled WGS sequence"/>
</dbReference>
<keyword evidence="2 7" id="KW-0238">DNA-binding</keyword>
<sequence length="245" mass="25566">MTSLVIADDHPIVMEGLAALLAGAGHDVLAQCARGEEVLEAVPRLRPEILLLDLHMPGMDGLAVLRRLNAEAQAASGGYGRVRVVLLTSGLTEAQAAEAMRLGADGLVLKESAPQQLLECLRQVAAGGQWVDREIGRRALAAAAAMAGGGASSPVASGPGTASGRRGAGGQDAAPDAVRLTRREQEIVGLVLQGLRNKQIADRLQITEGTVKIYLHAIYQKLGVTSRMELAVWCRERSAAGMAAV</sequence>
<dbReference type="Gene3D" id="1.10.10.10">
    <property type="entry name" value="Winged helix-like DNA-binding domain superfamily/Winged helix DNA-binding domain"/>
    <property type="match status" value="1"/>
</dbReference>
<dbReference type="SUPFAM" id="SSF46894">
    <property type="entry name" value="C-terminal effector domain of the bipartite response regulators"/>
    <property type="match status" value="1"/>
</dbReference>
<dbReference type="InterPro" id="IPR001789">
    <property type="entry name" value="Sig_transdc_resp-reg_receiver"/>
</dbReference>
<dbReference type="GO" id="GO:0003677">
    <property type="term" value="F:DNA binding"/>
    <property type="evidence" value="ECO:0007669"/>
    <property type="project" value="UniProtKB-KW"/>
</dbReference>
<feature type="modified residue" description="4-aspartylphosphate" evidence="3">
    <location>
        <position position="53"/>
    </location>
</feature>
<dbReference type="AlphaFoldDB" id="A0A8J3EDK6"/>
<feature type="region of interest" description="Disordered" evidence="4">
    <location>
        <begin position="149"/>
        <end position="176"/>
    </location>
</feature>
<accession>A0A8J3EDK6</accession>
<evidence type="ECO:0000256" key="1">
    <source>
        <dbReference type="ARBA" id="ARBA00022553"/>
    </source>
</evidence>
<dbReference type="PRINTS" id="PR00038">
    <property type="entry name" value="HTHLUXR"/>
</dbReference>
<dbReference type="PANTHER" id="PTHR43214:SF38">
    <property type="entry name" value="NITRATE_NITRITE RESPONSE REGULATOR PROTEIN NARL"/>
    <property type="match status" value="1"/>
</dbReference>
<dbReference type="InterPro" id="IPR058245">
    <property type="entry name" value="NreC/VraR/RcsB-like_REC"/>
</dbReference>
<dbReference type="SMART" id="SM00421">
    <property type="entry name" value="HTH_LUXR"/>
    <property type="match status" value="1"/>
</dbReference>
<protein>
    <submittedName>
        <fullName evidence="7">DNA-binding response regulator</fullName>
    </submittedName>
</protein>
<dbReference type="Pfam" id="PF00072">
    <property type="entry name" value="Response_reg"/>
    <property type="match status" value="1"/>
</dbReference>
<dbReference type="CDD" id="cd06170">
    <property type="entry name" value="LuxR_C_like"/>
    <property type="match status" value="1"/>
</dbReference>
<dbReference type="PROSITE" id="PS00622">
    <property type="entry name" value="HTH_LUXR_1"/>
    <property type="match status" value="1"/>
</dbReference>
<evidence type="ECO:0000313" key="8">
    <source>
        <dbReference type="Proteomes" id="UP000597507"/>
    </source>
</evidence>
<evidence type="ECO:0000259" key="5">
    <source>
        <dbReference type="PROSITE" id="PS50043"/>
    </source>
</evidence>
<dbReference type="PROSITE" id="PS50043">
    <property type="entry name" value="HTH_LUXR_2"/>
    <property type="match status" value="1"/>
</dbReference>
<keyword evidence="1 3" id="KW-0597">Phosphoprotein</keyword>
<reference evidence="7 8" key="1">
    <citation type="journal article" date="2014" name="Int. J. Syst. Evol. Microbiol.">
        <title>Complete genome sequence of Corynebacterium casei LMG S-19264T (=DSM 44701T), isolated from a smear-ripened cheese.</title>
        <authorList>
            <consortium name="US DOE Joint Genome Institute (JGI-PGF)"/>
            <person name="Walter F."/>
            <person name="Albersmeier A."/>
            <person name="Kalinowski J."/>
            <person name="Ruckert C."/>
        </authorList>
    </citation>
    <scope>NUCLEOTIDE SEQUENCE [LARGE SCALE GENOMIC DNA]</scope>
    <source>
        <strain evidence="7 8">CGMCC 1.16330</strain>
    </source>
</reference>
<dbReference type="CDD" id="cd17535">
    <property type="entry name" value="REC_NarL-like"/>
    <property type="match status" value="1"/>
</dbReference>
<dbReference type="InterPro" id="IPR016032">
    <property type="entry name" value="Sig_transdc_resp-reg_C-effctor"/>
</dbReference>
<gene>
    <name evidence="7" type="ORF">GCM10010964_34250</name>
</gene>
<dbReference type="InterPro" id="IPR036388">
    <property type="entry name" value="WH-like_DNA-bd_sf"/>
</dbReference>
<feature type="domain" description="HTH luxR-type" evidence="5">
    <location>
        <begin position="173"/>
        <end position="238"/>
    </location>
</feature>
<evidence type="ECO:0000256" key="2">
    <source>
        <dbReference type="ARBA" id="ARBA00023125"/>
    </source>
</evidence>
<feature type="compositionally biased region" description="Low complexity" evidence="4">
    <location>
        <begin position="149"/>
        <end position="164"/>
    </location>
</feature>